<dbReference type="EMBL" id="VXIS01000009">
    <property type="protein sequence ID" value="KAA8914070.1"/>
    <property type="molecule type" value="Genomic_DNA"/>
</dbReference>
<keyword evidence="2" id="KW-1185">Reference proteome</keyword>
<gene>
    <name evidence="1" type="ORF">FN846DRAFT_886199</name>
</gene>
<evidence type="ECO:0000313" key="2">
    <source>
        <dbReference type="Proteomes" id="UP000326924"/>
    </source>
</evidence>
<evidence type="ECO:0000313" key="1">
    <source>
        <dbReference type="EMBL" id="KAA8914070.1"/>
    </source>
</evidence>
<comment type="caution">
    <text evidence="1">The sequence shown here is derived from an EMBL/GenBank/DDBJ whole genome shotgun (WGS) entry which is preliminary data.</text>
</comment>
<accession>A0A5J5F9L2</accession>
<dbReference type="AlphaFoldDB" id="A0A5J5F9L2"/>
<name>A0A5J5F9L2_9PEZI</name>
<proteinExistence type="predicted"/>
<protein>
    <recommendedName>
        <fullName evidence="3">P-loop containing nucleoside triphosphate hydrolase protein</fullName>
    </recommendedName>
</protein>
<organism evidence="1 2">
    <name type="scientific">Sphaerosporella brunnea</name>
    <dbReference type="NCBI Taxonomy" id="1250544"/>
    <lineage>
        <taxon>Eukaryota</taxon>
        <taxon>Fungi</taxon>
        <taxon>Dikarya</taxon>
        <taxon>Ascomycota</taxon>
        <taxon>Pezizomycotina</taxon>
        <taxon>Pezizomycetes</taxon>
        <taxon>Pezizales</taxon>
        <taxon>Pyronemataceae</taxon>
        <taxon>Sphaerosporella</taxon>
    </lineage>
</organism>
<evidence type="ECO:0008006" key="3">
    <source>
        <dbReference type="Google" id="ProtNLM"/>
    </source>
</evidence>
<dbReference type="InParanoid" id="A0A5J5F9L2"/>
<dbReference type="Proteomes" id="UP000326924">
    <property type="component" value="Unassembled WGS sequence"/>
</dbReference>
<dbReference type="InterPro" id="IPR025662">
    <property type="entry name" value="Sigma_54_int_dom_ATP-bd_1"/>
</dbReference>
<sequence length="218" mass="23629">MTANGNSNARTVCVHLSGGGDKTIGWTPGSTGITYGAKAVCTLNAVCVASEFAPRMASLLADRNARHRLVLFLRGQSGSGKTWLTRKLLEPLEGAQISITSIEDGASKRTIPQAKDNGPTVKLTKRLLDVVARWSRTAKTSMNKSSSRAVVACRMDGLPLIDIPGGEEETRKIHVGYTRSFPQYRDGLVLFLRQPSRAVPLKNLEEPRSLFVCRHGVA</sequence>
<dbReference type="PROSITE" id="PS00675">
    <property type="entry name" value="SIGMA54_INTERACT_1"/>
    <property type="match status" value="1"/>
</dbReference>
<reference evidence="1 2" key="1">
    <citation type="submission" date="2019-09" db="EMBL/GenBank/DDBJ databases">
        <title>Draft genome of the ectomycorrhizal ascomycete Sphaerosporella brunnea.</title>
        <authorList>
            <consortium name="DOE Joint Genome Institute"/>
            <person name="Benucci G.M."/>
            <person name="Marozzi G."/>
            <person name="Antonielli L."/>
            <person name="Sanchez S."/>
            <person name="Marco P."/>
            <person name="Wang X."/>
            <person name="Falini L.B."/>
            <person name="Barry K."/>
            <person name="Haridas S."/>
            <person name="Lipzen A."/>
            <person name="Labutti K."/>
            <person name="Grigoriev I.V."/>
            <person name="Murat C."/>
            <person name="Martin F."/>
            <person name="Albertini E."/>
            <person name="Donnini D."/>
            <person name="Bonito G."/>
        </authorList>
    </citation>
    <scope>NUCLEOTIDE SEQUENCE [LARGE SCALE GENOMIC DNA]</scope>
    <source>
        <strain evidence="1 2">Sb_GMNB300</strain>
    </source>
</reference>